<gene>
    <name evidence="1" type="ORF">DC3_40170</name>
</gene>
<evidence type="ECO:0000313" key="1">
    <source>
        <dbReference type="EMBL" id="GEM48382.1"/>
    </source>
</evidence>
<name>A0A511N677_DEIC1</name>
<dbReference type="InterPro" id="IPR035901">
    <property type="entry name" value="GIY-YIG_endonuc_sf"/>
</dbReference>
<comment type="caution">
    <text evidence="1">The sequence shown here is derived from an EMBL/GenBank/DDBJ whole genome shotgun (WGS) entry which is preliminary data.</text>
</comment>
<dbReference type="Gene3D" id="3.40.1440.10">
    <property type="entry name" value="GIY-YIG endonuclease"/>
    <property type="match status" value="1"/>
</dbReference>
<protein>
    <submittedName>
        <fullName evidence="1">Uncharacterized protein</fullName>
    </submittedName>
</protein>
<accession>A0A511N677</accession>
<evidence type="ECO:0000313" key="2">
    <source>
        <dbReference type="Proteomes" id="UP000321306"/>
    </source>
</evidence>
<dbReference type="EMBL" id="BJXB01000020">
    <property type="protein sequence ID" value="GEM48382.1"/>
    <property type="molecule type" value="Genomic_DNA"/>
</dbReference>
<organism evidence="1 2">
    <name type="scientific">Deinococcus cellulosilyticus (strain DSM 18568 / NBRC 106333 / KACC 11606 / 5516J-15)</name>
    <dbReference type="NCBI Taxonomy" id="1223518"/>
    <lineage>
        <taxon>Bacteria</taxon>
        <taxon>Thermotogati</taxon>
        <taxon>Deinococcota</taxon>
        <taxon>Deinococci</taxon>
        <taxon>Deinococcales</taxon>
        <taxon>Deinococcaceae</taxon>
        <taxon>Deinococcus</taxon>
    </lineage>
</organism>
<dbReference type="AlphaFoldDB" id="A0A511N677"/>
<sequence>MRESRHNQLLQADCDVHGLKAFEFEILELVDSTDPQVLAERELHWVRHHQSNDPNCGYYLDEIGSDPQLQTLSVRLPGETLKRLTSTFPLQVDRDQFFLEVLQQTLKFR</sequence>
<dbReference type="Proteomes" id="UP000321306">
    <property type="component" value="Unassembled WGS sequence"/>
</dbReference>
<keyword evidence="2" id="KW-1185">Reference proteome</keyword>
<reference evidence="1 2" key="1">
    <citation type="submission" date="2019-07" db="EMBL/GenBank/DDBJ databases">
        <title>Whole genome shotgun sequence of Deinococcus cellulosilyticus NBRC 106333.</title>
        <authorList>
            <person name="Hosoyama A."/>
            <person name="Uohara A."/>
            <person name="Ohji S."/>
            <person name="Ichikawa N."/>
        </authorList>
    </citation>
    <scope>NUCLEOTIDE SEQUENCE [LARGE SCALE GENOMIC DNA]</scope>
    <source>
        <strain evidence="1 2">NBRC 106333</strain>
    </source>
</reference>
<proteinExistence type="predicted"/>